<evidence type="ECO:0000313" key="1">
    <source>
        <dbReference type="EMBL" id="SFD71413.1"/>
    </source>
</evidence>
<organism evidence="1 2">
    <name type="scientific">Roseivivax sediminis</name>
    <dbReference type="NCBI Taxonomy" id="936889"/>
    <lineage>
        <taxon>Bacteria</taxon>
        <taxon>Pseudomonadati</taxon>
        <taxon>Pseudomonadota</taxon>
        <taxon>Alphaproteobacteria</taxon>
        <taxon>Rhodobacterales</taxon>
        <taxon>Roseobacteraceae</taxon>
        <taxon>Roseivivax</taxon>
    </lineage>
</organism>
<accession>A0A1I1URI4</accession>
<dbReference type="RefSeq" id="WP_188129600.1">
    <property type="nucleotide sequence ID" value="NZ_FOMS01000002.1"/>
</dbReference>
<dbReference type="Proteomes" id="UP000325289">
    <property type="component" value="Unassembled WGS sequence"/>
</dbReference>
<evidence type="ECO:0000313" key="2">
    <source>
        <dbReference type="Proteomes" id="UP000325289"/>
    </source>
</evidence>
<proteinExistence type="predicted"/>
<sequence length="53" mass="6508">MNHDLADIARARRMTAVTAVELSLIPRRRSRPRRVVRWFRVLRRIALCWRPRR</sequence>
<reference evidence="1 2" key="1">
    <citation type="submission" date="2016-10" db="EMBL/GenBank/DDBJ databases">
        <authorList>
            <person name="Varghese N."/>
            <person name="Submissions S."/>
        </authorList>
    </citation>
    <scope>NUCLEOTIDE SEQUENCE [LARGE SCALE GENOMIC DNA]</scope>
    <source>
        <strain evidence="2">YIM D21,KCTC 23444,ACCC 10710</strain>
    </source>
</reference>
<dbReference type="AlphaFoldDB" id="A0A1I1URI4"/>
<gene>
    <name evidence="1" type="ORF">SAMN04515678_102399</name>
</gene>
<protein>
    <submittedName>
        <fullName evidence="1">Uncharacterized protein</fullName>
    </submittedName>
</protein>
<name>A0A1I1URI4_9RHOB</name>
<keyword evidence="2" id="KW-1185">Reference proteome</keyword>
<dbReference type="EMBL" id="FOMS01000002">
    <property type="protein sequence ID" value="SFD71413.1"/>
    <property type="molecule type" value="Genomic_DNA"/>
</dbReference>